<dbReference type="PANTHER" id="PTHR40705">
    <property type="entry name" value="TRNA(ILE2) 2-AGMATINYLCYTIDINE SYNTHETASE TIAS"/>
    <property type="match status" value="1"/>
</dbReference>
<accession>A0A9X4H442</accession>
<dbReference type="AlphaFoldDB" id="A0A9X4H442"/>
<comment type="caution">
    <text evidence="1">The sequence shown here is derived from an EMBL/GenBank/DDBJ whole genome shotgun (WGS) entry which is preliminary data.</text>
</comment>
<reference evidence="1" key="1">
    <citation type="submission" date="2022-02" db="EMBL/GenBank/DDBJ databases">
        <authorList>
            <person name="Leng L."/>
        </authorList>
    </citation>
    <scope>NUCLEOTIDE SEQUENCE</scope>
    <source>
        <strain evidence="1">JI</strain>
    </source>
</reference>
<evidence type="ECO:0008006" key="3">
    <source>
        <dbReference type="Google" id="ProtNLM"/>
    </source>
</evidence>
<protein>
    <recommendedName>
        <fullName evidence="3">tRNA(Ile2) 2-agmatinylcytidine synthetase</fullName>
    </recommendedName>
</protein>
<name>A0A9X4H442_9FIRM</name>
<dbReference type="Proteomes" id="UP001154312">
    <property type="component" value="Unassembled WGS sequence"/>
</dbReference>
<dbReference type="Gene3D" id="3.30.70.2200">
    <property type="match status" value="1"/>
</dbReference>
<evidence type="ECO:0000313" key="1">
    <source>
        <dbReference type="EMBL" id="MDF9409526.1"/>
    </source>
</evidence>
<dbReference type="RefSeq" id="WP_277445001.1">
    <property type="nucleotide sequence ID" value="NZ_JAKOAV010000033.1"/>
</dbReference>
<dbReference type="PANTHER" id="PTHR40705:SF2">
    <property type="entry name" value="DUF1743 DOMAIN-CONTAINING PROTEIN"/>
    <property type="match status" value="1"/>
</dbReference>
<gene>
    <name evidence="1" type="ORF">L7E55_14365</name>
</gene>
<sequence>MRIIVCIDDTDNIDSDWGTGELAAKISETMEELGWGKSYGVTRHQLLVHPDIPYTSHNSSMCFEAEIAEPYLDVLIDFASDFLSQESAEGSDPGLCVAVPERLSKPGLLIDFGRKAKETVVSKQEAYNLAQQLGIHLSEHGGDGQGVIGALAGAGLRLSGNDGRLRGKLKIKNASGVISVRDIISQTCVDVVRVLDGAALNNDETVRLGKTVKPVLLEGKFVLFVFPAGAEEKIDALWQTCTKEQLRKY</sequence>
<organism evidence="1 2">
    <name type="scientific">Pelotomaculum isophthalicicum JI</name>
    <dbReference type="NCBI Taxonomy" id="947010"/>
    <lineage>
        <taxon>Bacteria</taxon>
        <taxon>Bacillati</taxon>
        <taxon>Bacillota</taxon>
        <taxon>Clostridia</taxon>
        <taxon>Eubacteriales</taxon>
        <taxon>Desulfotomaculaceae</taxon>
        <taxon>Pelotomaculum</taxon>
    </lineage>
</organism>
<keyword evidence="2" id="KW-1185">Reference proteome</keyword>
<proteinExistence type="predicted"/>
<evidence type="ECO:0000313" key="2">
    <source>
        <dbReference type="Proteomes" id="UP001154312"/>
    </source>
</evidence>
<dbReference type="EMBL" id="JAKOAV010000033">
    <property type="protein sequence ID" value="MDF9409526.1"/>
    <property type="molecule type" value="Genomic_DNA"/>
</dbReference>